<dbReference type="VEuPathDB" id="PlasmoDB:PKNH_1308100"/>
<feature type="region of interest" description="Disordered" evidence="1">
    <location>
        <begin position="160"/>
        <end position="186"/>
    </location>
</feature>
<feature type="domain" description="Tyrosine-protein kinase ephrin type A/B receptor-like" evidence="4">
    <location>
        <begin position="964"/>
        <end position="1006"/>
    </location>
</feature>
<comment type="caution">
    <text evidence="6">The sequence shown here is derived from an EMBL/GenBank/DDBJ whole genome shotgun (WGS) entry which is preliminary data.</text>
</comment>
<dbReference type="GO" id="GO:0005615">
    <property type="term" value="C:extracellular space"/>
    <property type="evidence" value="ECO:0007669"/>
    <property type="project" value="TreeGrafter"/>
</dbReference>
<proteinExistence type="predicted"/>
<name>A0A1Y3DQR7_PLAKN</name>
<keyword evidence="3" id="KW-0732">Signal</keyword>
<keyword evidence="2" id="KW-1133">Transmembrane helix</keyword>
<dbReference type="Gene3D" id="2.10.50.10">
    <property type="entry name" value="Tumor Necrosis Factor Receptor, subunit A, domain 2"/>
    <property type="match status" value="4"/>
</dbReference>
<evidence type="ECO:0000256" key="1">
    <source>
        <dbReference type="SAM" id="MobiDB-lite"/>
    </source>
</evidence>
<organism evidence="6 7">
    <name type="scientific">Plasmodium knowlesi</name>
    <dbReference type="NCBI Taxonomy" id="5850"/>
    <lineage>
        <taxon>Eukaryota</taxon>
        <taxon>Sar</taxon>
        <taxon>Alveolata</taxon>
        <taxon>Apicomplexa</taxon>
        <taxon>Aconoidasida</taxon>
        <taxon>Haemosporida</taxon>
        <taxon>Plasmodiidae</taxon>
        <taxon>Plasmodium</taxon>
        <taxon>Plasmodium (Plasmodium)</taxon>
    </lineage>
</organism>
<dbReference type="eggNOG" id="KOG0196">
    <property type="taxonomic scope" value="Eukaryota"/>
</dbReference>
<dbReference type="Pfam" id="PF07699">
    <property type="entry name" value="Ephrin_rec_like"/>
    <property type="match status" value="4"/>
</dbReference>
<feature type="transmembrane region" description="Helical" evidence="2">
    <location>
        <begin position="2336"/>
        <end position="2358"/>
    </location>
</feature>
<feature type="compositionally biased region" description="Polar residues" evidence="1">
    <location>
        <begin position="2535"/>
        <end position="2564"/>
    </location>
</feature>
<dbReference type="SUPFAM" id="SSF63825">
    <property type="entry name" value="YWTD domain"/>
    <property type="match status" value="1"/>
</dbReference>
<dbReference type="InterPro" id="IPR052071">
    <property type="entry name" value="SCUB_EGF-like_domain"/>
</dbReference>
<evidence type="ECO:0000259" key="4">
    <source>
        <dbReference type="Pfam" id="PF07699"/>
    </source>
</evidence>
<feature type="compositionally biased region" description="Basic and acidic residues" evidence="1">
    <location>
        <begin position="278"/>
        <end position="310"/>
    </location>
</feature>
<dbReference type="eggNOG" id="KOG1217">
    <property type="taxonomic scope" value="Eukaryota"/>
</dbReference>
<feature type="transmembrane region" description="Helical" evidence="2">
    <location>
        <begin position="2650"/>
        <end position="2672"/>
    </location>
</feature>
<accession>A0A1Y3DQR7</accession>
<feature type="compositionally biased region" description="Polar residues" evidence="1">
    <location>
        <begin position="1526"/>
        <end position="1535"/>
    </location>
</feature>
<evidence type="ECO:0000313" key="7">
    <source>
        <dbReference type="Proteomes" id="UP000195012"/>
    </source>
</evidence>
<dbReference type="SUPFAM" id="SSF57184">
    <property type="entry name" value="Growth factor receptor domain"/>
    <property type="match status" value="2"/>
</dbReference>
<protein>
    <submittedName>
        <fullName evidence="6">Putative Cysteine repeat modular protein 3</fullName>
    </submittedName>
</protein>
<feature type="region of interest" description="Disordered" evidence="1">
    <location>
        <begin position="278"/>
        <end position="331"/>
    </location>
</feature>
<feature type="domain" description="Tyrosine-protein kinase ephrin type A/B receptor-like" evidence="4">
    <location>
        <begin position="1751"/>
        <end position="1798"/>
    </location>
</feature>
<feature type="transmembrane region" description="Helical" evidence="2">
    <location>
        <begin position="2820"/>
        <end position="2841"/>
    </location>
</feature>
<dbReference type="PANTHER" id="PTHR24046">
    <property type="entry name" value="SIGNAL PEPTIDE, CUB AND EGF-LIKE DOMAIN-CONTAINING"/>
    <property type="match status" value="1"/>
</dbReference>
<dbReference type="GO" id="GO:0007165">
    <property type="term" value="P:signal transduction"/>
    <property type="evidence" value="ECO:0007669"/>
    <property type="project" value="TreeGrafter"/>
</dbReference>
<feature type="transmembrane region" description="Helical" evidence="2">
    <location>
        <begin position="2853"/>
        <end position="2872"/>
    </location>
</feature>
<evidence type="ECO:0000313" key="6">
    <source>
        <dbReference type="EMBL" id="OTN66600.1"/>
    </source>
</evidence>
<feature type="domain" description="Tyrosine-protein kinase ephrin type A/B receptor-like" evidence="4">
    <location>
        <begin position="1269"/>
        <end position="1306"/>
    </location>
</feature>
<dbReference type="InterPro" id="IPR011641">
    <property type="entry name" value="Tyr-kin_ephrin_A/B_rcpt-like"/>
</dbReference>
<feature type="signal peptide" evidence="3">
    <location>
        <begin position="1"/>
        <end position="16"/>
    </location>
</feature>
<feature type="compositionally biased region" description="Basic residues" evidence="1">
    <location>
        <begin position="2522"/>
        <end position="2534"/>
    </location>
</feature>
<feature type="transmembrane region" description="Helical" evidence="2">
    <location>
        <begin position="2706"/>
        <end position="2728"/>
    </location>
</feature>
<dbReference type="VEuPathDB" id="PlasmoDB:PKNOH_S08479600"/>
<sequence length="3428" mass="397535">MLIFFCCCFILFSSLSHDPTGRVQQLYGNLCYNSNSGLFVAHNPARCCTSCAGSFSPGSREILSFSNFYHHDEFIKRRIYPFVEHPTDDLWCNEPNLTQREAQTGKYTRINVPRGGGNPLQNKLKEKPLSLPSLLRLGGWKIVQGCVEIAKRSLHIGGRRVATRAPTEEQSQAGEQKSEDKNYNNNCKNCHNGNHNSGTSSNVITAGGLFSPGWAKGGTPLTTFGEKKREMLPGEESLIKRIFTIYRRVPYVHPWSKVTSKKQTRRCLAEFINLDTSPKGEKKASGVEGKYRGETPNDYLVGEKNREKNTKNIHMQEPSKSSGYHVESTPSRDISTSLKSLFLNRKKKKGEKNKRNNLSKNIGHTAEFIEEQNPMDKSPLTHILADQMFIRTKNQMTSIQIKGNKLNNFKYKNILIYDSFENCKGNILEKVSVKEISPFYILTETFMINKLGMFSICIEREEPEYVALLKIQKNLIEQITPLNDVSTVSVFSCNLGESSIYIPEENLVRVVKKVGENLSQKTYSYDNLGKVLMKEIKILACSSTKNYAVFLEMNYIIVVNSSMNTVYEVISHFLTKPVGIFLDNHIIYVTDADRKDIFRYTSEYIHQQISSSLTFLDQTGQISHASQMSEMEQGIGEKGEKLPSPAYHIPGKKNGRYIYATKKKKRDYLSPLGRIFLQDKGNEHIDYLMNGENYLIGYPEHLYKIRKYKRHRERLRGLLPNSVTLIYPAGIVVDQEKVYFVDTALHMLFCFSLKENKIIETFGYLNSPVMSDKGLNKPFSLSLFHVTKWKKSLLFLSELSSSIILIFEINENMQLYLTYGNLPLDIATSIVVTTKFLIVCGLKKSKENYVNYVTYIKIEDLSEFEIEYNKFPYTLHYGKVVNMTPLKKSSNIKKFTLRQYENKSTKNIETGLHIDKHSGIISGKVKISAWFHMEIVAYDYFKKNTLSFENFISSCPKGFFFKKRNCVPCPIGYYTSNAHRLQCLSCENYRKNSTTSYTGSISRNECLCKAGYYLDNTEKLCKKCPAGYYKDQIGDFKCQSTCENMKRSIVEGAASYEELKCACKDGYYTDAQSKCISCYLSSYCIYNPNVPIYKADIIPCKKYMVTLKRGSDSPKDCICSIGYFYENETDTCKLCAYDTYKPNPGNESCTPFVTNPGSTQEFLPNENYFEHSNVFLKKTSNVIISPKKGNSSFHSAKYCETGYFYSKNKSICSICRYNGYCKGLHNEVTMCPKNSITVQLKSVSALDCLCEKGYGRITIQKHKSFNILCVPCPYNTFQPHHSSGECIPCPPYTFTISPMSTSITDCLPQNGYYNMYFQYIYQHSKERLVRNVPLFFQQYRRYVNDQYRKGREAHLPKGKPKAILHGEHMCRIPHKHNPLSLHHLTNNLMEGGRIHWGHEENEKNSQCNWGNNPYATTAYEKDLTKNGIPKISNSIRNLKGTYSNAFYTNYFKNVILMDTSKMARFIQQEGSIFSLDNSPVEENNPKRMLNDQSELLQESTKWASSKRESVLMKDGKDDLPEITSAEGESSGTPGDSNSNLNESILLLEEVKAVARKFNFISQKRKDLLMLIKSREETYIENKGKDISYECYEMERAIVIQKNVYVSIIPEIDLISCLNRCISNIYCTGIEMDRTIPQGKTDLFFFLNKRHGTKILHFFKCYLYFYEEISSYYKKETLKRIEDIQYYDDANTITACVVQKNEMLELWKIYNLDICPNNYYCPEKSFRKKKCPLNSVKKNFQGTIKDCLCSPGYSLQKNLNLCVACEKGTYKDSTSNGKCTKCPLNLTTSSEASSSKYDCVCREGYYFHGRFSIKLVDLKMEKVMIEGIKKTKKNKILSLRNGKNKMEDLSFQVKSAGRRQKFHKMVQAILGESPQGEGGKRRHDGGDNTSVNNQNEVASIAKERSLSQMGDIPVHVSQSPHAVQRHYNAPSSLNFLSKKLYDNVDNSPYGTCIKCPDKMFCPGFWFKNFERELHHPPIFCPKGSTIPKTTLESTDMHKCICGKGYSINVKKNHYNSGGNNVNDRSDKNGRWGSSGEMCVKCEEGYYKDIVDNSPCAGLCMEFSTSFQGSISKKQCFCSSGKYMIHESSHEMKCVNCSKGALCIGGLKYKSLKNLIKDSNYTDIEINDHVIPFPQKGYFATFEIKHDDFAWSPLNSLNLQINNYEKGDIIIKNKIAKELFGRRARYLTVERSDQNDHPKDNKMEIKPGNEKRLGYAPSKESNLLVGVGVTHILVNEKLEKLKYKNEYLTVERIPDFHLCPISKRCVGGVDNLCAHGSEGYLCNNCSKNYDTIYFRSQCFKCKKTKTELMNLLARKIFFYMIVFFLIYLNYFCYVKRNFVFMGILKIWYFFIICFLPYIYIVESNHNSLSNHLFYFHFFITLPMRFLTQYLKMNCFMNSYSNQQYIHIWYIQRYIKIAEPMIDCVVLTAIFLTIYLVYTWLKRKKISTVERVISKQINKVHSKGYYQHRSDFYYHYYQKHVIDTINNKKGREIFWLRKWENASFEREHSSGEEGGKEQQKENTKQGKKKQERNKNGKITKTPQRSSSTFNGNSTQCGSSAHISTSDDSFGIRRMEKKEVSSSNENLHNFNEEFLPKDESNYSVEENIGKDKYWTYMCALNIYNIKAFGLFRYIHPSSISTFSRIKRVLSDLKILYIVILYIYFPFTLISLLELVWCQPVKYKNKTPILILYHMPSQVCNWRNKLFATGVIYSSVFFLMYLFLFIFSFYGTLKNFKIYGSYSKRVRSYFLFNGYNYQNRCWDLFNVVKVIFVAISFTCQLYTKKIHNAKYFICCCIVFILITEVTLILMYSPYDKRSNNILRKLSLLSTFSILITYLSVQFSFFFNLPIMNSLPFVLFVYFHLYMGNKIVLEFAIYKNIFKRKVEEEDQQDVGREAEGLLNEQSFFNFGKEKSNQNGAYLNAHADDRITSGTHNSSTEREEKKKKKTSFFFSFPYSSGLKNCYLYDLLLRVNNIPFYSILFNEKGEEIFIFEKGSTKSKYEEIVKNVKMDTTDRPHTGVISLDLLHSDLLYYNINDPSRQPLSNINYVNLKKTSTNWSQRMGERKLSNNYEQCLRREKKYSKEKGNNLHDHEDRENSRRAIPPINVTHFINCLIEAINILFVNQSYNQINVEWISFVTRFSICFIHWMKNHDENLLNLVPINKKQFERKKRNLLFYSLFSSYAEVYSVRSIIGDMDKFEGKKKNFLQAEKLEQFYIYLDEAKKETPPAKPVNSQTNDEEKSKCYTPLNFLDDEFYRCEKDIIKLLFDENIFKNLSISIVEFFFSIYMIQFIESKRLSILIFLFCEKKKYLSREKQFLKIIEARKKDIQLIMFSQNNKQMYDFVENNYMNEYNQDLKKKIKKLQNLIRKKEKSSLKREKVKSITRAQGNTANKMSNANAYFVQTLKKLLDDSSATTRGHTGGAKRKTQERTPN</sequence>
<feature type="transmembrane region" description="Helical" evidence="2">
    <location>
        <begin position="2418"/>
        <end position="2438"/>
    </location>
</feature>
<dbReference type="SMART" id="SM01411">
    <property type="entry name" value="Ephrin_rec_like"/>
    <property type="match status" value="9"/>
</dbReference>
<feature type="domain" description="Tyrosine-protein kinase ephrin type A/B receptor-like" evidence="4">
    <location>
        <begin position="1011"/>
        <end position="1055"/>
    </location>
</feature>
<dbReference type="Pfam" id="PF24634">
    <property type="entry name" value="DUF7631"/>
    <property type="match status" value="1"/>
</dbReference>
<feature type="region of interest" description="Disordered" evidence="1">
    <location>
        <begin position="2503"/>
        <end position="2565"/>
    </location>
</feature>
<feature type="compositionally biased region" description="Polar residues" evidence="1">
    <location>
        <begin position="318"/>
        <end position="331"/>
    </location>
</feature>
<dbReference type="EMBL" id="NETL01000022">
    <property type="protein sequence ID" value="OTN66600.1"/>
    <property type="molecule type" value="Genomic_DNA"/>
</dbReference>
<feature type="region of interest" description="Disordered" evidence="1">
    <location>
        <begin position="3407"/>
        <end position="3428"/>
    </location>
</feature>
<feature type="compositionally biased region" description="Basic and acidic residues" evidence="1">
    <location>
        <begin position="2503"/>
        <end position="2521"/>
    </location>
</feature>
<dbReference type="OrthoDB" id="410989at2759"/>
<dbReference type="InterPro" id="IPR009030">
    <property type="entry name" value="Growth_fac_rcpt_cys_sf"/>
</dbReference>
<evidence type="ECO:0000259" key="5">
    <source>
        <dbReference type="Pfam" id="PF24634"/>
    </source>
</evidence>
<evidence type="ECO:0000256" key="3">
    <source>
        <dbReference type="SAM" id="SignalP"/>
    </source>
</evidence>
<feature type="domain" description="DUF7631" evidence="5">
    <location>
        <begin position="2088"/>
        <end position="2136"/>
    </location>
</feature>
<dbReference type="GO" id="GO:0009986">
    <property type="term" value="C:cell surface"/>
    <property type="evidence" value="ECO:0007669"/>
    <property type="project" value="TreeGrafter"/>
</dbReference>
<feature type="region of interest" description="Disordered" evidence="1">
    <location>
        <begin position="1499"/>
        <end position="1537"/>
    </location>
</feature>
<feature type="transmembrane region" description="Helical" evidence="2">
    <location>
        <begin position="2309"/>
        <end position="2329"/>
    </location>
</feature>
<dbReference type="Proteomes" id="UP000195012">
    <property type="component" value="Unassembled WGS sequence"/>
</dbReference>
<dbReference type="InterPro" id="IPR056048">
    <property type="entry name" value="CRMPA/B-like_DUF7631"/>
</dbReference>
<feature type="compositionally biased region" description="Basic and acidic residues" evidence="1">
    <location>
        <begin position="1505"/>
        <end position="1519"/>
    </location>
</feature>
<keyword evidence="2" id="KW-0812">Transmembrane</keyword>
<reference evidence="6 7" key="1">
    <citation type="submission" date="2017-05" db="EMBL/GenBank/DDBJ databases">
        <title>PacBio assembly of a Plasmodium knowlesi genome sequence with Hi-C correction and manual annotation of the SICAvar gene family.</title>
        <authorList>
            <person name="Lapp S.A."/>
            <person name="Geraldo J.A."/>
            <person name="Chien J.-T."/>
            <person name="Ay F."/>
            <person name="Pakala S.B."/>
            <person name="Batugedara G."/>
            <person name="Humphrey J.C."/>
            <person name="Debarry J.D."/>
            <person name="Le Roch K.G."/>
            <person name="Galinski M.R."/>
            <person name="Kissinger J.C."/>
        </authorList>
    </citation>
    <scope>NUCLEOTIDE SEQUENCE [LARGE SCALE GENOMIC DNA]</scope>
    <source>
        <strain evidence="7">Malayan Strain Pk1 (A+)</strain>
    </source>
</reference>
<feature type="chain" id="PRO_5011010536" evidence="3">
    <location>
        <begin position="17"/>
        <end position="3428"/>
    </location>
</feature>
<dbReference type="VEuPathDB" id="PlasmoDB:PKA1H_130012800"/>
<gene>
    <name evidence="6" type="primary">CRMP3</name>
    <name evidence="6" type="ORF">PKNOH_S08479600</name>
</gene>
<keyword evidence="2" id="KW-0472">Membrane</keyword>
<dbReference type="PANTHER" id="PTHR24046:SF5">
    <property type="entry name" value="EGF-LIKE DOMAIN-CONTAINING PROTEIN"/>
    <property type="match status" value="1"/>
</dbReference>
<evidence type="ECO:0000256" key="2">
    <source>
        <dbReference type="SAM" id="Phobius"/>
    </source>
</evidence>
<feature type="transmembrane region" description="Helical" evidence="2">
    <location>
        <begin position="2784"/>
        <end position="2808"/>
    </location>
</feature>
<dbReference type="CDD" id="cd00185">
    <property type="entry name" value="TNFRSF"/>
    <property type="match status" value="1"/>
</dbReference>
<feature type="region of interest" description="Disordered" evidence="1">
    <location>
        <begin position="1870"/>
        <end position="1892"/>
    </location>
</feature>